<dbReference type="PROSITE" id="PS50887">
    <property type="entry name" value="GGDEF"/>
    <property type="match status" value="1"/>
</dbReference>
<dbReference type="InterPro" id="IPR000160">
    <property type="entry name" value="GGDEF_dom"/>
</dbReference>
<protein>
    <submittedName>
        <fullName evidence="2">Diguanylate cyclase (GGDEF)-like protein</fullName>
    </submittedName>
</protein>
<dbReference type="InterPro" id="IPR052163">
    <property type="entry name" value="DGC-Regulatory_Protein"/>
</dbReference>
<name>A0ABU1W4W5_9GAMM</name>
<accession>A0ABU1W4W5</accession>
<dbReference type="EMBL" id="JAVDWR010000026">
    <property type="protein sequence ID" value="MDR7122997.1"/>
    <property type="molecule type" value="Genomic_DNA"/>
</dbReference>
<dbReference type="RefSeq" id="WP_310281737.1">
    <property type="nucleotide sequence ID" value="NZ_JAVDWR010000026.1"/>
</dbReference>
<dbReference type="InterPro" id="IPR043128">
    <property type="entry name" value="Rev_trsase/Diguanyl_cyclase"/>
</dbReference>
<dbReference type="SUPFAM" id="SSF55073">
    <property type="entry name" value="Nucleotide cyclase"/>
    <property type="match status" value="1"/>
</dbReference>
<dbReference type="SMART" id="SM00267">
    <property type="entry name" value="GGDEF"/>
    <property type="match status" value="1"/>
</dbReference>
<evidence type="ECO:0000313" key="3">
    <source>
        <dbReference type="Proteomes" id="UP001257909"/>
    </source>
</evidence>
<dbReference type="CDD" id="cd01949">
    <property type="entry name" value="GGDEF"/>
    <property type="match status" value="1"/>
</dbReference>
<keyword evidence="3" id="KW-1185">Reference proteome</keyword>
<proteinExistence type="predicted"/>
<evidence type="ECO:0000259" key="1">
    <source>
        <dbReference type="PROSITE" id="PS50887"/>
    </source>
</evidence>
<dbReference type="Gene3D" id="3.30.70.270">
    <property type="match status" value="1"/>
</dbReference>
<dbReference type="PANTHER" id="PTHR46663">
    <property type="entry name" value="DIGUANYLATE CYCLASE DGCT-RELATED"/>
    <property type="match status" value="1"/>
</dbReference>
<sequence>MSAKPQVPVKKVSVKRATLHGVLKKNEEIKIDVGRAAGELASVNDVLKQENASIQTMRIALTQNADAEIRVAKAAEDLKRVNVKLANEIAVRIGIESELDTMKADLATVRDDLLQSQVAGQQAQQLALTDALTGLANRASYEQALDQGLAQAKRQGWGLAVMFIDVDKFKQINDSHGHEVGDKVLLMVANRLKSFVRDGDMVSRWGGDEFVCLLLEVKDKNDVLALAKKLAVRVAEAVTLSGMTLHVKISIGIALFPADGDTAQLLIKHADTAMYQAKGTAQQVVLFRHHSDTEPD</sequence>
<evidence type="ECO:0000313" key="2">
    <source>
        <dbReference type="EMBL" id="MDR7122997.1"/>
    </source>
</evidence>
<organism evidence="2 3">
    <name type="scientific">Rheinheimera soli</name>
    <dbReference type="NCBI Taxonomy" id="443616"/>
    <lineage>
        <taxon>Bacteria</taxon>
        <taxon>Pseudomonadati</taxon>
        <taxon>Pseudomonadota</taxon>
        <taxon>Gammaproteobacteria</taxon>
        <taxon>Chromatiales</taxon>
        <taxon>Chromatiaceae</taxon>
        <taxon>Rheinheimera</taxon>
    </lineage>
</organism>
<dbReference type="NCBIfam" id="TIGR00254">
    <property type="entry name" value="GGDEF"/>
    <property type="match status" value="1"/>
</dbReference>
<feature type="domain" description="GGDEF" evidence="1">
    <location>
        <begin position="157"/>
        <end position="290"/>
    </location>
</feature>
<dbReference type="Pfam" id="PF00990">
    <property type="entry name" value="GGDEF"/>
    <property type="match status" value="1"/>
</dbReference>
<dbReference type="Proteomes" id="UP001257909">
    <property type="component" value="Unassembled WGS sequence"/>
</dbReference>
<dbReference type="InterPro" id="IPR029787">
    <property type="entry name" value="Nucleotide_cyclase"/>
</dbReference>
<gene>
    <name evidence="2" type="ORF">J2W69_003980</name>
</gene>
<reference evidence="2 3" key="1">
    <citation type="submission" date="2023-07" db="EMBL/GenBank/DDBJ databases">
        <title>Sorghum-associated microbial communities from plants grown in Nebraska, USA.</title>
        <authorList>
            <person name="Schachtman D."/>
        </authorList>
    </citation>
    <scope>NUCLEOTIDE SEQUENCE [LARGE SCALE GENOMIC DNA]</scope>
    <source>
        <strain evidence="2 3">4138</strain>
    </source>
</reference>
<comment type="caution">
    <text evidence="2">The sequence shown here is derived from an EMBL/GenBank/DDBJ whole genome shotgun (WGS) entry which is preliminary data.</text>
</comment>
<dbReference type="PANTHER" id="PTHR46663:SF2">
    <property type="entry name" value="GGDEF DOMAIN-CONTAINING PROTEIN"/>
    <property type="match status" value="1"/>
</dbReference>